<dbReference type="RefSeq" id="WP_130103026.1">
    <property type="nucleotide sequence ID" value="NZ_SDWW01000029.1"/>
</dbReference>
<dbReference type="PANTHER" id="PTHR43433:SF1">
    <property type="entry name" value="BLL5160 PROTEIN"/>
    <property type="match status" value="1"/>
</dbReference>
<evidence type="ECO:0000259" key="2">
    <source>
        <dbReference type="Pfam" id="PF00561"/>
    </source>
</evidence>
<dbReference type="Gene3D" id="3.40.50.1820">
    <property type="entry name" value="alpha/beta hydrolase"/>
    <property type="match status" value="1"/>
</dbReference>
<name>A0A4Q5MYB7_9MICO</name>
<evidence type="ECO:0000256" key="1">
    <source>
        <dbReference type="SAM" id="MobiDB-lite"/>
    </source>
</evidence>
<dbReference type="SUPFAM" id="SSF53474">
    <property type="entry name" value="alpha/beta-Hydrolases"/>
    <property type="match status" value="1"/>
</dbReference>
<keyword evidence="3" id="KW-0378">Hydrolase</keyword>
<comment type="caution">
    <text evidence="3">The sequence shown here is derived from an EMBL/GenBank/DDBJ whole genome shotgun (WGS) entry which is preliminary data.</text>
</comment>
<dbReference type="InterPro" id="IPR029058">
    <property type="entry name" value="AB_hydrolase_fold"/>
</dbReference>
<proteinExistence type="predicted"/>
<dbReference type="Proteomes" id="UP000293764">
    <property type="component" value="Unassembled WGS sequence"/>
</dbReference>
<dbReference type="EMBL" id="SDWW01000029">
    <property type="protein sequence ID" value="RYV50670.1"/>
    <property type="molecule type" value="Genomic_DNA"/>
</dbReference>
<dbReference type="PRINTS" id="PR00111">
    <property type="entry name" value="ABHYDROLASE"/>
</dbReference>
<dbReference type="AlphaFoldDB" id="A0A4Q5MYB7"/>
<feature type="region of interest" description="Disordered" evidence="1">
    <location>
        <begin position="273"/>
        <end position="301"/>
    </location>
</feature>
<dbReference type="GO" id="GO:0016787">
    <property type="term" value="F:hydrolase activity"/>
    <property type="evidence" value="ECO:0007669"/>
    <property type="project" value="UniProtKB-KW"/>
</dbReference>
<gene>
    <name evidence="3" type="ORF">EUA98_12535</name>
</gene>
<accession>A0A4Q5MYB7</accession>
<dbReference type="Pfam" id="PF00561">
    <property type="entry name" value="Abhydrolase_1"/>
    <property type="match status" value="1"/>
</dbReference>
<sequence>MTIDGLLALHTYRTSRTGRVPLVLLHGYPVDHRMWDDVVDLLPGDRTVVAPDLPGLGVSPSGQDVAAALGRPAEPSLETAADAVAATLRAAGIDRAVVAGLSMGGYVAMALVERHPDLVAGLGLLDTKSTADDAGARANRLRVAAAVQADATVDAVLGMRRALLGETSLVQEPDLVDRLERWIRSQGPGGIAWSQRAMAVRPDRTDVLAGFGGPALVVIGAEDTVTPLAAAQHLVGALPQAELVVVPRAGHLTSVENPEPVAAALDALALRVDDADRAPGSSGAGPSEPVPSEPAPSEPVV</sequence>
<feature type="compositionally biased region" description="Low complexity" evidence="1">
    <location>
        <begin position="278"/>
        <end position="287"/>
    </location>
</feature>
<keyword evidence="4" id="KW-1185">Reference proteome</keyword>
<reference evidence="3 4" key="1">
    <citation type="submission" date="2019-01" db="EMBL/GenBank/DDBJ databases">
        <title>Novel species of Cellulomonas.</title>
        <authorList>
            <person name="Liu Q."/>
            <person name="Xin Y.-H."/>
        </authorList>
    </citation>
    <scope>NUCLEOTIDE SEQUENCE [LARGE SCALE GENOMIC DNA]</scope>
    <source>
        <strain evidence="3 4">HLT2-17</strain>
    </source>
</reference>
<dbReference type="InterPro" id="IPR000073">
    <property type="entry name" value="AB_hydrolase_1"/>
</dbReference>
<feature type="compositionally biased region" description="Pro residues" evidence="1">
    <location>
        <begin position="288"/>
        <end position="301"/>
    </location>
</feature>
<dbReference type="PANTHER" id="PTHR43433">
    <property type="entry name" value="HYDROLASE, ALPHA/BETA FOLD FAMILY PROTEIN"/>
    <property type="match status" value="1"/>
</dbReference>
<feature type="domain" description="AB hydrolase-1" evidence="2">
    <location>
        <begin position="21"/>
        <end position="258"/>
    </location>
</feature>
<protein>
    <submittedName>
        <fullName evidence="3">Alpha/beta fold hydrolase</fullName>
    </submittedName>
</protein>
<dbReference type="InterPro" id="IPR050471">
    <property type="entry name" value="AB_hydrolase"/>
</dbReference>
<dbReference type="OrthoDB" id="9785847at2"/>
<evidence type="ECO:0000313" key="4">
    <source>
        <dbReference type="Proteomes" id="UP000293764"/>
    </source>
</evidence>
<organism evidence="3 4">
    <name type="scientific">Pengzhenrongella frigida</name>
    <dbReference type="NCBI Taxonomy" id="1259133"/>
    <lineage>
        <taxon>Bacteria</taxon>
        <taxon>Bacillati</taxon>
        <taxon>Actinomycetota</taxon>
        <taxon>Actinomycetes</taxon>
        <taxon>Micrococcales</taxon>
        <taxon>Pengzhenrongella</taxon>
    </lineage>
</organism>
<evidence type="ECO:0000313" key="3">
    <source>
        <dbReference type="EMBL" id="RYV50670.1"/>
    </source>
</evidence>